<dbReference type="InterPro" id="IPR004688">
    <property type="entry name" value="Ni/Co_transpt"/>
</dbReference>
<dbReference type="EMBL" id="FOUY01000129">
    <property type="protein sequence ID" value="SFO63624.1"/>
    <property type="molecule type" value="Genomic_DNA"/>
</dbReference>
<feature type="transmembrane region" description="Helical" evidence="8">
    <location>
        <begin position="105"/>
        <end position="131"/>
    </location>
</feature>
<dbReference type="PANTHER" id="PTHR31611">
    <property type="entry name" value="HIGH-AFFINITY NICKEL TRANSPORT PROTEIN NIC1"/>
    <property type="match status" value="1"/>
</dbReference>
<keyword evidence="4" id="KW-0533">Nickel</keyword>
<evidence type="ECO:0000256" key="2">
    <source>
        <dbReference type="ARBA" id="ARBA00010892"/>
    </source>
</evidence>
<dbReference type="GO" id="GO:0015099">
    <property type="term" value="F:nickel cation transmembrane transporter activity"/>
    <property type="evidence" value="ECO:0007669"/>
    <property type="project" value="UniProtKB-UniRule"/>
</dbReference>
<dbReference type="RefSeq" id="WP_197720156.1">
    <property type="nucleotide sequence ID" value="NZ_FOUY01000129.1"/>
</dbReference>
<feature type="transmembrane region" description="Helical" evidence="8">
    <location>
        <begin position="244"/>
        <end position="265"/>
    </location>
</feature>
<evidence type="ECO:0000313" key="9">
    <source>
        <dbReference type="EMBL" id="SFO63624.1"/>
    </source>
</evidence>
<feature type="transmembrane region" description="Helical" evidence="8">
    <location>
        <begin position="333"/>
        <end position="353"/>
    </location>
</feature>
<dbReference type="Proteomes" id="UP000199614">
    <property type="component" value="Unassembled WGS sequence"/>
</dbReference>
<evidence type="ECO:0000256" key="4">
    <source>
        <dbReference type="ARBA" id="ARBA00022596"/>
    </source>
</evidence>
<sequence>MSDVISAPAAATRGAARWDRADKLSILGMVGFVVLLNVVGWAVLVLVIAPQNLALGSTGVFGVGLGFTAFLLGVRHAFDADHIAAIDNTTRKLVGEGKPGLSTGFWFSLGHSSVVFGLSLLLALGVSVLVGPVQDENSQLQQILGLIGTIVAGVFLILIGLMNLFAVIGIARVFRQMRAGGLDEAELERQLHNRGFLARLLGRVMRRVSKPWHMYPVGLLMGLGFDTATQVALLVLAAGSALTLPWYAILVLPLLFAAGMSLFDTADGIFMARAYGWAFLKPVRKVFYNLTVTVLSVIVALVVGVIVLIGLLVEKLDIDTGPLAAIGTLDLNYVGYTVVALFVLTWLVALAIWKFGRIEERYSTATSPGSQSPGHDHTVDQHQLEQATAFSGRGEAACADQQDQ</sequence>
<dbReference type="GO" id="GO:0005886">
    <property type="term" value="C:plasma membrane"/>
    <property type="evidence" value="ECO:0007669"/>
    <property type="project" value="UniProtKB-SubCell"/>
</dbReference>
<feature type="transmembrane region" description="Helical" evidence="8">
    <location>
        <begin position="26"/>
        <end position="48"/>
    </location>
</feature>
<comment type="similarity">
    <text evidence="2 8">Belongs to the NiCoT transporter (TC 2.A.52) family.</text>
</comment>
<evidence type="ECO:0000256" key="3">
    <source>
        <dbReference type="ARBA" id="ARBA00022448"/>
    </source>
</evidence>
<evidence type="ECO:0000256" key="8">
    <source>
        <dbReference type="RuleBase" id="RU362101"/>
    </source>
</evidence>
<feature type="transmembrane region" description="Helical" evidence="8">
    <location>
        <begin position="286"/>
        <end position="313"/>
    </location>
</feature>
<dbReference type="GO" id="GO:0012505">
    <property type="term" value="C:endomembrane system"/>
    <property type="evidence" value="ECO:0007669"/>
    <property type="project" value="UniProtKB-SubCell"/>
</dbReference>
<keyword evidence="7 8" id="KW-0472">Membrane</keyword>
<keyword evidence="6 8" id="KW-1133">Transmembrane helix</keyword>
<dbReference type="Pfam" id="PF03824">
    <property type="entry name" value="NicO"/>
    <property type="match status" value="1"/>
</dbReference>
<dbReference type="NCBIfam" id="TIGR00802">
    <property type="entry name" value="nico"/>
    <property type="match status" value="1"/>
</dbReference>
<dbReference type="PANTHER" id="PTHR31611:SF0">
    <property type="entry name" value="HIGH-AFFINITY NICKEL TRANSPORT PROTEIN NIC1"/>
    <property type="match status" value="1"/>
</dbReference>
<evidence type="ECO:0000256" key="6">
    <source>
        <dbReference type="ARBA" id="ARBA00022989"/>
    </source>
</evidence>
<evidence type="ECO:0000313" key="10">
    <source>
        <dbReference type="Proteomes" id="UP000199614"/>
    </source>
</evidence>
<comment type="subcellular location">
    <subcellularLocation>
        <location evidence="8">Cell membrane</location>
        <topology evidence="8">Multi-pass membrane protein</topology>
    </subcellularLocation>
    <subcellularLocation>
        <location evidence="1">Endomembrane system</location>
        <topology evidence="1">Multi-pass membrane protein</topology>
    </subcellularLocation>
</comment>
<evidence type="ECO:0000256" key="7">
    <source>
        <dbReference type="ARBA" id="ARBA00023136"/>
    </source>
</evidence>
<gene>
    <name evidence="9" type="ORF">SAMN05216207_11293</name>
</gene>
<proteinExistence type="inferred from homology"/>
<feature type="transmembrane region" description="Helical" evidence="8">
    <location>
        <begin position="54"/>
        <end position="74"/>
    </location>
</feature>
<keyword evidence="10" id="KW-1185">Reference proteome</keyword>
<organism evidence="9 10">
    <name type="scientific">Pseudonocardia ammonioxydans</name>
    <dbReference type="NCBI Taxonomy" id="260086"/>
    <lineage>
        <taxon>Bacteria</taxon>
        <taxon>Bacillati</taxon>
        <taxon>Actinomycetota</taxon>
        <taxon>Actinomycetes</taxon>
        <taxon>Pseudonocardiales</taxon>
        <taxon>Pseudonocardiaceae</taxon>
        <taxon>Pseudonocardia</taxon>
    </lineage>
</organism>
<evidence type="ECO:0000256" key="5">
    <source>
        <dbReference type="ARBA" id="ARBA00022692"/>
    </source>
</evidence>
<keyword evidence="5 8" id="KW-0812">Transmembrane</keyword>
<dbReference type="AlphaFoldDB" id="A0A1I5ISW8"/>
<evidence type="ECO:0000256" key="1">
    <source>
        <dbReference type="ARBA" id="ARBA00004127"/>
    </source>
</evidence>
<dbReference type="STRING" id="260086.SAMN05216207_11293"/>
<feature type="transmembrane region" description="Helical" evidence="8">
    <location>
        <begin position="215"/>
        <end position="238"/>
    </location>
</feature>
<accession>A0A1I5ISW8</accession>
<dbReference type="InterPro" id="IPR011541">
    <property type="entry name" value="Ni/Co_transpt_high_affinity"/>
</dbReference>
<name>A0A1I5ISW8_PSUAM</name>
<keyword evidence="3 8" id="KW-0813">Transport</keyword>
<protein>
    <recommendedName>
        <fullName evidence="8">Nickel/cobalt efflux system</fullName>
    </recommendedName>
</protein>
<reference evidence="9 10" key="1">
    <citation type="submission" date="2016-10" db="EMBL/GenBank/DDBJ databases">
        <authorList>
            <person name="de Groot N.N."/>
        </authorList>
    </citation>
    <scope>NUCLEOTIDE SEQUENCE [LARGE SCALE GENOMIC DNA]</scope>
    <source>
        <strain evidence="9 10">CGMCC 4.1877</strain>
    </source>
</reference>
<feature type="transmembrane region" description="Helical" evidence="8">
    <location>
        <begin position="143"/>
        <end position="168"/>
    </location>
</feature>